<organism evidence="3 4">
    <name type="scientific">Roseomonas fluvialis</name>
    <dbReference type="NCBI Taxonomy" id="1750527"/>
    <lineage>
        <taxon>Bacteria</taxon>
        <taxon>Pseudomonadati</taxon>
        <taxon>Pseudomonadota</taxon>
        <taxon>Alphaproteobacteria</taxon>
        <taxon>Acetobacterales</taxon>
        <taxon>Roseomonadaceae</taxon>
        <taxon>Roseomonas</taxon>
    </lineage>
</organism>
<feature type="chain" id="PRO_5047513916" description="Porin domain-containing protein" evidence="1">
    <location>
        <begin position="24"/>
        <end position="478"/>
    </location>
</feature>
<gene>
    <name evidence="3" type="ORF">Rmf_50700</name>
</gene>
<proteinExistence type="predicted"/>
<sequence length="478" mass="49133">MRKILLGTTAVVGAALLAPGAFAQPAATQVPAGGGAPTAGQAPLVPSGAGTGGVAVQPTPAIAGAGGLTVRLGGYFAFTGGYIQDDWDRARSRNSSVPNNNAQARQRGDFRNDMELNVFIDGRSANGMTYGAVFEFQMDNVVATAGDGTTVSFDEMYGFISMPNLGTLRFGQEDNAASLLQVRAPASAALGGDAEWDEFIVQTGLADSSPYIISGINDGNDATKIIYLSPQFAGFDFGLSYAFNSGEGERTNVEGSTTTAQRDRTGLENEISAAIRYRGTFGAVGVQAGVGAMWADPPKLNAAGTAFGAIGNPRAQSVNAYTVGASITAYGFGFGGEYTWGQYRGASVGRTAVNAGVDGASHYALGITYTMGPVVFGGLFGQGFQGNGVARVGGTAAAPVFRDLDDRTHTIWGVGVAYNLAPGLVLFALYNNINDENVPTSQPTNARYTGGTGTTLASFNGSNTRTINVGVAGIRLAF</sequence>
<protein>
    <recommendedName>
        <fullName evidence="2">Porin domain-containing protein</fullName>
    </recommendedName>
</protein>
<keyword evidence="4" id="KW-1185">Reference proteome</keyword>
<evidence type="ECO:0000313" key="4">
    <source>
        <dbReference type="Proteomes" id="UP000831327"/>
    </source>
</evidence>
<name>A0ABN6PAK5_9PROT</name>
<dbReference type="InterPro" id="IPR033900">
    <property type="entry name" value="Gram_neg_porin_domain"/>
</dbReference>
<keyword evidence="1" id="KW-0732">Signal</keyword>
<dbReference type="Proteomes" id="UP000831327">
    <property type="component" value="Chromosome"/>
</dbReference>
<feature type="domain" description="Porin" evidence="2">
    <location>
        <begin position="54"/>
        <end position="436"/>
    </location>
</feature>
<feature type="signal peptide" evidence="1">
    <location>
        <begin position="1"/>
        <end position="23"/>
    </location>
</feature>
<accession>A0ABN6PAK5</accession>
<dbReference type="EMBL" id="AP025637">
    <property type="protein sequence ID" value="BDG75141.1"/>
    <property type="molecule type" value="Genomic_DNA"/>
</dbReference>
<reference evidence="3 4" key="1">
    <citation type="journal article" date="2016" name="Microbes Environ.">
        <title>Phylogenetically diverse aerobic anoxygenic phototrophic bacteria isolated from epilithic biofilms in Tama river, Japan.</title>
        <authorList>
            <person name="Hirose S."/>
            <person name="Matsuura K."/>
            <person name="Haruta S."/>
        </authorList>
    </citation>
    <scope>NUCLEOTIDE SEQUENCE [LARGE SCALE GENOMIC DNA]</scope>
    <source>
        <strain evidence="3 4">S08</strain>
    </source>
</reference>
<evidence type="ECO:0000259" key="2">
    <source>
        <dbReference type="Pfam" id="PF13609"/>
    </source>
</evidence>
<dbReference type="RefSeq" id="WP_244457231.1">
    <property type="nucleotide sequence ID" value="NZ_AP025637.1"/>
</dbReference>
<dbReference type="SUPFAM" id="SSF56935">
    <property type="entry name" value="Porins"/>
    <property type="match status" value="1"/>
</dbReference>
<dbReference type="Pfam" id="PF13609">
    <property type="entry name" value="Porin_4"/>
    <property type="match status" value="1"/>
</dbReference>
<evidence type="ECO:0000256" key="1">
    <source>
        <dbReference type="SAM" id="SignalP"/>
    </source>
</evidence>
<dbReference type="InterPro" id="IPR023614">
    <property type="entry name" value="Porin_dom_sf"/>
</dbReference>
<evidence type="ECO:0000313" key="3">
    <source>
        <dbReference type="EMBL" id="BDG75141.1"/>
    </source>
</evidence>
<dbReference type="Gene3D" id="2.40.160.10">
    <property type="entry name" value="Porin"/>
    <property type="match status" value="1"/>
</dbReference>